<evidence type="ECO:0000259" key="8">
    <source>
        <dbReference type="Pfam" id="PF01656"/>
    </source>
</evidence>
<dbReference type="SUPFAM" id="SSF52317">
    <property type="entry name" value="Class I glutamine amidotransferase-like"/>
    <property type="match status" value="1"/>
</dbReference>
<dbReference type="NCBIfam" id="NF002204">
    <property type="entry name" value="PRK01077.1"/>
    <property type="match status" value="1"/>
</dbReference>
<accession>A0A495JGG2</accession>
<feature type="region of interest" description="Disordered" evidence="7">
    <location>
        <begin position="253"/>
        <end position="286"/>
    </location>
</feature>
<feature type="domain" description="CobQ/CobB/MinD/ParA nucleotide binding" evidence="8">
    <location>
        <begin position="9"/>
        <end position="192"/>
    </location>
</feature>
<keyword evidence="11" id="KW-1185">Reference proteome</keyword>
<dbReference type="InterPro" id="IPR002586">
    <property type="entry name" value="CobQ/CobB/MinD/ParA_Nub-bd_dom"/>
</dbReference>
<evidence type="ECO:0000256" key="5">
    <source>
        <dbReference type="ARBA" id="ARBA00022842"/>
    </source>
</evidence>
<dbReference type="GO" id="GO:0005524">
    <property type="term" value="F:ATP binding"/>
    <property type="evidence" value="ECO:0007669"/>
    <property type="project" value="UniProtKB-KW"/>
</dbReference>
<dbReference type="EMBL" id="RBKT01000001">
    <property type="protein sequence ID" value="RKR87885.1"/>
    <property type="molecule type" value="Genomic_DNA"/>
</dbReference>
<dbReference type="GO" id="GO:0042242">
    <property type="term" value="F:cobyrinic acid a,c-diamide synthase activity"/>
    <property type="evidence" value="ECO:0007669"/>
    <property type="project" value="InterPro"/>
</dbReference>
<evidence type="ECO:0000313" key="10">
    <source>
        <dbReference type="EMBL" id="RKR87885.1"/>
    </source>
</evidence>
<comment type="caution">
    <text evidence="10">The sequence shown here is derived from an EMBL/GenBank/DDBJ whole genome shotgun (WGS) entry which is preliminary data.</text>
</comment>
<dbReference type="RefSeq" id="WP_121156588.1">
    <property type="nucleotide sequence ID" value="NZ_RBKT01000001.1"/>
</dbReference>
<protein>
    <submittedName>
        <fullName evidence="10">Cobyrinic acid a,c-diamide synthase</fullName>
    </submittedName>
</protein>
<dbReference type="PANTHER" id="PTHR43873:SF1">
    <property type="entry name" value="COBYRINATE A,C-DIAMIDE SYNTHASE"/>
    <property type="match status" value="1"/>
</dbReference>
<evidence type="ECO:0000256" key="7">
    <source>
        <dbReference type="SAM" id="MobiDB-lite"/>
    </source>
</evidence>
<feature type="domain" description="CobB/CobQ-like glutamine amidotransferase" evidence="9">
    <location>
        <begin position="302"/>
        <end position="463"/>
    </location>
</feature>
<evidence type="ECO:0000256" key="1">
    <source>
        <dbReference type="ARBA" id="ARBA00001946"/>
    </source>
</evidence>
<feature type="compositionally biased region" description="Gly residues" evidence="7">
    <location>
        <begin position="264"/>
        <end position="273"/>
    </location>
</feature>
<feature type="region of interest" description="Disordered" evidence="7">
    <location>
        <begin position="495"/>
        <end position="557"/>
    </location>
</feature>
<dbReference type="Gene3D" id="3.40.50.300">
    <property type="entry name" value="P-loop containing nucleotide triphosphate hydrolases"/>
    <property type="match status" value="1"/>
</dbReference>
<keyword evidence="3" id="KW-0547">Nucleotide-binding</keyword>
<keyword evidence="2" id="KW-0436">Ligase</keyword>
<dbReference type="AlphaFoldDB" id="A0A495JGG2"/>
<proteinExistence type="predicted"/>
<dbReference type="Gene3D" id="3.40.50.880">
    <property type="match status" value="1"/>
</dbReference>
<keyword evidence="5" id="KW-0460">Magnesium</keyword>
<dbReference type="InterPro" id="IPR004484">
    <property type="entry name" value="CbiA/CobB_synth"/>
</dbReference>
<evidence type="ECO:0000256" key="2">
    <source>
        <dbReference type="ARBA" id="ARBA00022598"/>
    </source>
</evidence>
<reference evidence="10 11" key="1">
    <citation type="submission" date="2018-10" db="EMBL/GenBank/DDBJ databases">
        <title>Sequencing the genomes of 1000 actinobacteria strains.</title>
        <authorList>
            <person name="Klenk H.-P."/>
        </authorList>
    </citation>
    <scope>NUCLEOTIDE SEQUENCE [LARGE SCALE GENOMIC DNA]</scope>
    <source>
        <strain evidence="10 11">DSM 45175</strain>
    </source>
</reference>
<evidence type="ECO:0000259" key="9">
    <source>
        <dbReference type="Pfam" id="PF07685"/>
    </source>
</evidence>
<dbReference type="Pfam" id="PF01656">
    <property type="entry name" value="CbiA"/>
    <property type="match status" value="1"/>
</dbReference>
<dbReference type="Proteomes" id="UP000277671">
    <property type="component" value="Unassembled WGS sequence"/>
</dbReference>
<comment type="cofactor">
    <cofactor evidence="1">
        <name>Mg(2+)</name>
        <dbReference type="ChEBI" id="CHEBI:18420"/>
    </cofactor>
</comment>
<feature type="compositionally biased region" description="Low complexity" evidence="7">
    <location>
        <begin position="504"/>
        <end position="521"/>
    </location>
</feature>
<dbReference type="PANTHER" id="PTHR43873">
    <property type="entry name" value="COBYRINATE A,C-DIAMIDE SYNTHASE"/>
    <property type="match status" value="1"/>
</dbReference>
<name>A0A495JGG2_9ACTN</name>
<dbReference type="SUPFAM" id="SSF52540">
    <property type="entry name" value="P-loop containing nucleoside triphosphate hydrolases"/>
    <property type="match status" value="1"/>
</dbReference>
<keyword evidence="6" id="KW-0315">Glutamine amidotransferase</keyword>
<dbReference type="PROSITE" id="PS51274">
    <property type="entry name" value="GATASE_COBBQ"/>
    <property type="match status" value="1"/>
</dbReference>
<dbReference type="OrthoDB" id="9764035at2"/>
<keyword evidence="4" id="KW-0067">ATP-binding</keyword>
<organism evidence="10 11">
    <name type="scientific">Micromonospora pisi</name>
    <dbReference type="NCBI Taxonomy" id="589240"/>
    <lineage>
        <taxon>Bacteria</taxon>
        <taxon>Bacillati</taxon>
        <taxon>Actinomycetota</taxon>
        <taxon>Actinomycetes</taxon>
        <taxon>Micromonosporales</taxon>
        <taxon>Micromonosporaceae</taxon>
        <taxon>Micromonospora</taxon>
    </lineage>
</organism>
<sequence>MTAVPRVLVSAPSSGHGKTAVAVGLLAAYAARGLDAAGFKVGPDQTDAAYLGLAAGRPGRNLDPRLVGPHRVAPIFAYGATGADVAVVEGTMGLFDSLAGRSETDSTAAVATALRTPVVLVVDVAAMGQSVAALVHGFRAYDEMLWLGGVILNRVASDRHEQLLREALDDIGVPVFGALRRHELPAALPSRQHGVVPVLHRGVDAYRGVRRLGEAIAATVDLDRLLSLARSAPRLATEPWSAAEALAQARAAAPLPPGPAPRGPGQGAPGQAGPGQPPMVPGSGAGGRRPVIALAGTAALSYSYPETAELLAAAGAEVVPVDPLQDEELPEGTEALVVGGGLPESYAEELSANRRLAAAVAELARSGRPVLAEGAGALWLAREFDGRPMCGVFDATGVSTDRIVVGYREATARAASVVAPLGARLVGYKQHRGLLDPRAGQTPAWSWGGGTPEGFVWRQVHASQLILHWAGAPEIAGRLVGALAVPGPLAPRAGAEPAAGVRNGPVAGPRAPRAGAEPVGGLRLVPSNRPADPVQSGARPGQGERPVPGGPDGGRSA</sequence>
<evidence type="ECO:0000256" key="4">
    <source>
        <dbReference type="ARBA" id="ARBA00022840"/>
    </source>
</evidence>
<evidence type="ECO:0000256" key="3">
    <source>
        <dbReference type="ARBA" id="ARBA00022741"/>
    </source>
</evidence>
<evidence type="ECO:0000313" key="11">
    <source>
        <dbReference type="Proteomes" id="UP000277671"/>
    </source>
</evidence>
<gene>
    <name evidence="10" type="ORF">BDK92_2186</name>
</gene>
<dbReference type="InterPro" id="IPR011698">
    <property type="entry name" value="GATase_3"/>
</dbReference>
<dbReference type="Pfam" id="PF07685">
    <property type="entry name" value="GATase_3"/>
    <property type="match status" value="1"/>
</dbReference>
<dbReference type="InterPro" id="IPR027417">
    <property type="entry name" value="P-loop_NTPase"/>
</dbReference>
<dbReference type="InterPro" id="IPR029062">
    <property type="entry name" value="Class_I_gatase-like"/>
</dbReference>
<evidence type="ECO:0000256" key="6">
    <source>
        <dbReference type="ARBA" id="ARBA00022962"/>
    </source>
</evidence>